<evidence type="ECO:0000313" key="2">
    <source>
        <dbReference type="EMBL" id="QNP53440.1"/>
    </source>
</evidence>
<sequence>MVDISIWITAYNHEEYIAEALESVLGQLTTFTYELVIGEDFSSDRTREIVLAYKARYPDRIRLYLPDKNLGMIPMTKASYDLCTGRYIAWLDGDDYWIDPYKLQKQVEFLETNPEFSFCFHKVRIIDRIKDTFVDSVDPVHKGIDNTFSTEHFLQVYNPVYTSSVLHRNVVGHPLPEWLLSLPFTDWGFYLILCKYGKGKYFSETMSIYRVHQRGAYSGQTDYNQILQIISFFKLIRNAEFSQYNKYTKKVIQYYRYRLYEIDLKNRDFVNAIKNRLFSRFCI</sequence>
<gene>
    <name evidence="2" type="ORF">H9L05_07610</name>
</gene>
<evidence type="ECO:0000313" key="3">
    <source>
        <dbReference type="Proteomes" id="UP000516093"/>
    </source>
</evidence>
<name>A0A7H0GYS4_9BACT</name>
<organism evidence="2 3">
    <name type="scientific">Hymenobacter qilianensis</name>
    <dbReference type="NCBI Taxonomy" id="1385715"/>
    <lineage>
        <taxon>Bacteria</taxon>
        <taxon>Pseudomonadati</taxon>
        <taxon>Bacteroidota</taxon>
        <taxon>Cytophagia</taxon>
        <taxon>Cytophagales</taxon>
        <taxon>Hymenobacteraceae</taxon>
        <taxon>Hymenobacter</taxon>
    </lineage>
</organism>
<dbReference type="AlphaFoldDB" id="A0A7H0GYS4"/>
<feature type="domain" description="Glycosyltransferase 2-like" evidence="1">
    <location>
        <begin position="5"/>
        <end position="127"/>
    </location>
</feature>
<dbReference type="KEGG" id="hqi:H9L05_07610"/>
<dbReference type="PANTHER" id="PTHR22916">
    <property type="entry name" value="GLYCOSYLTRANSFERASE"/>
    <property type="match status" value="1"/>
</dbReference>
<keyword evidence="2" id="KW-0808">Transferase</keyword>
<dbReference type="PANTHER" id="PTHR22916:SF3">
    <property type="entry name" value="UDP-GLCNAC:BETAGAL BETA-1,3-N-ACETYLGLUCOSAMINYLTRANSFERASE-LIKE PROTEIN 1"/>
    <property type="match status" value="1"/>
</dbReference>
<dbReference type="InterPro" id="IPR029044">
    <property type="entry name" value="Nucleotide-diphossugar_trans"/>
</dbReference>
<dbReference type="RefSeq" id="WP_187733654.1">
    <property type="nucleotide sequence ID" value="NZ_BMFN01000001.1"/>
</dbReference>
<dbReference type="Proteomes" id="UP000516093">
    <property type="component" value="Chromosome"/>
</dbReference>
<evidence type="ECO:0000259" key="1">
    <source>
        <dbReference type="Pfam" id="PF00535"/>
    </source>
</evidence>
<protein>
    <submittedName>
        <fullName evidence="2">Glycosyltransferase</fullName>
    </submittedName>
</protein>
<dbReference type="InterPro" id="IPR001173">
    <property type="entry name" value="Glyco_trans_2-like"/>
</dbReference>
<proteinExistence type="predicted"/>
<dbReference type="Pfam" id="PF00535">
    <property type="entry name" value="Glycos_transf_2"/>
    <property type="match status" value="1"/>
</dbReference>
<dbReference type="SUPFAM" id="SSF53448">
    <property type="entry name" value="Nucleotide-diphospho-sugar transferases"/>
    <property type="match status" value="1"/>
</dbReference>
<dbReference type="EMBL" id="CP060784">
    <property type="protein sequence ID" value="QNP53440.1"/>
    <property type="molecule type" value="Genomic_DNA"/>
</dbReference>
<reference evidence="2 3" key="1">
    <citation type="submission" date="2020-08" db="EMBL/GenBank/DDBJ databases">
        <title>Genome sequence of Hymenobacter qilianensis JCM 19763T.</title>
        <authorList>
            <person name="Hyun D.-W."/>
            <person name="Bae J.-W."/>
        </authorList>
    </citation>
    <scope>NUCLEOTIDE SEQUENCE [LARGE SCALE GENOMIC DNA]</scope>
    <source>
        <strain evidence="2 3">JCM 19763</strain>
    </source>
</reference>
<accession>A0A7H0GYS4</accession>
<keyword evidence="3" id="KW-1185">Reference proteome</keyword>
<dbReference type="GO" id="GO:0016758">
    <property type="term" value="F:hexosyltransferase activity"/>
    <property type="evidence" value="ECO:0007669"/>
    <property type="project" value="UniProtKB-ARBA"/>
</dbReference>
<dbReference type="Gene3D" id="3.90.550.10">
    <property type="entry name" value="Spore Coat Polysaccharide Biosynthesis Protein SpsA, Chain A"/>
    <property type="match status" value="1"/>
</dbReference>